<dbReference type="InterPro" id="IPR039425">
    <property type="entry name" value="RNA_pol_sigma-70-like"/>
</dbReference>
<keyword evidence="2" id="KW-0805">Transcription regulation</keyword>
<gene>
    <name evidence="9" type="ORF">PZE19_22335</name>
</gene>
<dbReference type="RefSeq" id="WP_277862815.1">
    <property type="nucleotide sequence ID" value="NZ_JARRAG010000002.1"/>
</dbReference>
<sequence>MNGSEERRCLVAIAAGGDRAALDALLSRYGSIVMGVCLRTLGDGAEAHEAFQAVFLVLLKRGPKLRPRTDVAVWLHGVACRVAWRALAKRRLNGGERPGPRSAEGGLDLRAWVDHEIDRLWRRAPVILCHLMGLSRQEAAARLGCSVRTVEKRLAAARGAIDARLRRRVKSAGRRTVAGFLSLDSLADASVPASTREAVIRAAARLEGDRAWDALVSSDVLELARRTVAGMILGRIKAVAAVTLLVGLTGAGVSFAALQEAGRTKADPTAGPPTTPAPQSPVVSRSVLARTERLQSNLVESARRAYLAAAQEFHEDRASLDRVHRTSRLLLDAQLDRARTDAQRRDSLAEHRDRMAEVARRVAADSHAKGDDAPIVAEADAILAEAELWLTRGGREPARTAAPVGGHGRNDAGGAAAGSAAIFAKLDMTPAMHFRTPTPLEQVLKYVRESTSGGDATALPVYVDPVALRKAGATLSSPVAIDVEGVPLRQTLQLVLRQVGLRYYVEDGLLVVSTAEPDEPATPVEASPLQMQKDKANRGELSVSEMKALAEKLRLLREIEEGHASASASRAR</sequence>
<evidence type="ECO:0000313" key="10">
    <source>
        <dbReference type="Proteomes" id="UP001216907"/>
    </source>
</evidence>
<dbReference type="PANTHER" id="PTHR43133">
    <property type="entry name" value="RNA POLYMERASE ECF-TYPE SIGMA FACTO"/>
    <property type="match status" value="1"/>
</dbReference>
<organism evidence="9 10">
    <name type="scientific">Paludisphaera mucosa</name>
    <dbReference type="NCBI Taxonomy" id="3030827"/>
    <lineage>
        <taxon>Bacteria</taxon>
        <taxon>Pseudomonadati</taxon>
        <taxon>Planctomycetota</taxon>
        <taxon>Planctomycetia</taxon>
        <taxon>Isosphaerales</taxon>
        <taxon>Isosphaeraceae</taxon>
        <taxon>Paludisphaera</taxon>
    </lineage>
</organism>
<evidence type="ECO:0000313" key="9">
    <source>
        <dbReference type="EMBL" id="MDG3006519.1"/>
    </source>
</evidence>
<feature type="domain" description="RNA polymerase sigma factor 70 region 4 type 2" evidence="8">
    <location>
        <begin position="122"/>
        <end position="159"/>
    </location>
</feature>
<dbReference type="Proteomes" id="UP001216907">
    <property type="component" value="Unassembled WGS sequence"/>
</dbReference>
<dbReference type="InterPro" id="IPR013325">
    <property type="entry name" value="RNA_pol_sigma_r2"/>
</dbReference>
<dbReference type="SUPFAM" id="SSF88659">
    <property type="entry name" value="Sigma3 and sigma4 domains of RNA polymerase sigma factors"/>
    <property type="match status" value="1"/>
</dbReference>
<keyword evidence="5" id="KW-0804">Transcription</keyword>
<comment type="similarity">
    <text evidence="1">Belongs to the sigma-70 factor family. ECF subfamily.</text>
</comment>
<dbReference type="Gene3D" id="1.10.1740.10">
    <property type="match status" value="1"/>
</dbReference>
<keyword evidence="4" id="KW-0238">DNA-binding</keyword>
<reference evidence="9 10" key="1">
    <citation type="submission" date="2023-03" db="EMBL/GenBank/DDBJ databases">
        <title>Paludisphaera mucosa sp. nov. a novel planctomycete from northern fen.</title>
        <authorList>
            <person name="Ivanova A."/>
        </authorList>
    </citation>
    <scope>NUCLEOTIDE SEQUENCE [LARGE SCALE GENOMIC DNA]</scope>
    <source>
        <strain evidence="9 10">Pla2</strain>
    </source>
</reference>
<dbReference type="InterPro" id="IPR007627">
    <property type="entry name" value="RNA_pol_sigma70_r2"/>
</dbReference>
<feature type="domain" description="RNA polymerase sigma-70 region 2" evidence="7">
    <location>
        <begin position="26"/>
        <end position="91"/>
    </location>
</feature>
<keyword evidence="3" id="KW-0731">Sigma factor</keyword>
<evidence type="ECO:0000256" key="4">
    <source>
        <dbReference type="ARBA" id="ARBA00023125"/>
    </source>
</evidence>
<accession>A0ABT6FG27</accession>
<feature type="compositionally biased region" description="Pro residues" evidence="6">
    <location>
        <begin position="270"/>
        <end position="279"/>
    </location>
</feature>
<name>A0ABT6FG27_9BACT</name>
<dbReference type="SUPFAM" id="SSF88946">
    <property type="entry name" value="Sigma2 domain of RNA polymerase sigma factors"/>
    <property type="match status" value="1"/>
</dbReference>
<evidence type="ECO:0000256" key="6">
    <source>
        <dbReference type="SAM" id="MobiDB-lite"/>
    </source>
</evidence>
<evidence type="ECO:0000259" key="8">
    <source>
        <dbReference type="Pfam" id="PF08281"/>
    </source>
</evidence>
<dbReference type="PANTHER" id="PTHR43133:SF8">
    <property type="entry name" value="RNA POLYMERASE SIGMA FACTOR HI_1459-RELATED"/>
    <property type="match status" value="1"/>
</dbReference>
<dbReference type="InterPro" id="IPR036388">
    <property type="entry name" value="WH-like_DNA-bd_sf"/>
</dbReference>
<dbReference type="Pfam" id="PF04542">
    <property type="entry name" value="Sigma70_r2"/>
    <property type="match status" value="1"/>
</dbReference>
<evidence type="ECO:0000256" key="2">
    <source>
        <dbReference type="ARBA" id="ARBA00023015"/>
    </source>
</evidence>
<feature type="region of interest" description="Disordered" evidence="6">
    <location>
        <begin position="516"/>
        <end position="541"/>
    </location>
</feature>
<feature type="region of interest" description="Disordered" evidence="6">
    <location>
        <begin position="264"/>
        <end position="284"/>
    </location>
</feature>
<evidence type="ECO:0000256" key="3">
    <source>
        <dbReference type="ARBA" id="ARBA00023082"/>
    </source>
</evidence>
<dbReference type="EMBL" id="JARRAG010000002">
    <property type="protein sequence ID" value="MDG3006519.1"/>
    <property type="molecule type" value="Genomic_DNA"/>
</dbReference>
<keyword evidence="10" id="KW-1185">Reference proteome</keyword>
<proteinExistence type="inferred from homology"/>
<protein>
    <submittedName>
        <fullName evidence="9">Sigma-70 family RNA polymerase sigma factor</fullName>
    </submittedName>
</protein>
<evidence type="ECO:0000259" key="7">
    <source>
        <dbReference type="Pfam" id="PF04542"/>
    </source>
</evidence>
<evidence type="ECO:0000256" key="5">
    <source>
        <dbReference type="ARBA" id="ARBA00023163"/>
    </source>
</evidence>
<comment type="caution">
    <text evidence="9">The sequence shown here is derived from an EMBL/GenBank/DDBJ whole genome shotgun (WGS) entry which is preliminary data.</text>
</comment>
<dbReference type="Pfam" id="PF08281">
    <property type="entry name" value="Sigma70_r4_2"/>
    <property type="match status" value="1"/>
</dbReference>
<dbReference type="InterPro" id="IPR013324">
    <property type="entry name" value="RNA_pol_sigma_r3/r4-like"/>
</dbReference>
<dbReference type="InterPro" id="IPR013249">
    <property type="entry name" value="RNA_pol_sigma70_r4_t2"/>
</dbReference>
<evidence type="ECO:0000256" key="1">
    <source>
        <dbReference type="ARBA" id="ARBA00010641"/>
    </source>
</evidence>
<dbReference type="Gene3D" id="1.10.10.10">
    <property type="entry name" value="Winged helix-like DNA-binding domain superfamily/Winged helix DNA-binding domain"/>
    <property type="match status" value="1"/>
</dbReference>